<dbReference type="EMBL" id="BAABKI010000017">
    <property type="protein sequence ID" value="GAA5174340.1"/>
    <property type="molecule type" value="Genomic_DNA"/>
</dbReference>
<dbReference type="PANTHER" id="PTHR32347">
    <property type="entry name" value="EFFLUX SYSTEM COMPONENT YKNX-RELATED"/>
    <property type="match status" value="1"/>
</dbReference>
<proteinExistence type="inferred from homology"/>
<dbReference type="Gene3D" id="2.40.30.170">
    <property type="match status" value="1"/>
</dbReference>
<dbReference type="SUPFAM" id="SSF111369">
    <property type="entry name" value="HlyD-like secretion proteins"/>
    <property type="match status" value="1"/>
</dbReference>
<evidence type="ECO:0000259" key="5">
    <source>
        <dbReference type="Pfam" id="PF25917"/>
    </source>
</evidence>
<dbReference type="Pfam" id="PF25917">
    <property type="entry name" value="BSH_RND"/>
    <property type="match status" value="1"/>
</dbReference>
<evidence type="ECO:0000313" key="7">
    <source>
        <dbReference type="EMBL" id="GAA5174340.1"/>
    </source>
</evidence>
<reference evidence="8" key="1">
    <citation type="journal article" date="2019" name="Int. J. Syst. Evol. Microbiol.">
        <title>The Global Catalogue of Microorganisms (GCM) 10K type strain sequencing project: providing services to taxonomists for standard genome sequencing and annotation.</title>
        <authorList>
            <consortium name="The Broad Institute Genomics Platform"/>
            <consortium name="The Broad Institute Genome Sequencing Center for Infectious Disease"/>
            <person name="Wu L."/>
            <person name="Ma J."/>
        </authorList>
    </citation>
    <scope>NUCLEOTIDE SEQUENCE [LARGE SCALE GENOMIC DNA]</scope>
    <source>
        <strain evidence="8">JCM 18472</strain>
    </source>
</reference>
<evidence type="ECO:0000256" key="3">
    <source>
        <dbReference type="ARBA" id="ARBA00023054"/>
    </source>
</evidence>
<gene>
    <name evidence="7" type="ORF">GCM10023342_15050</name>
</gene>
<dbReference type="Gene3D" id="2.40.50.100">
    <property type="match status" value="1"/>
</dbReference>
<evidence type="ECO:0000256" key="1">
    <source>
        <dbReference type="ARBA" id="ARBA00004196"/>
    </source>
</evidence>
<protein>
    <submittedName>
        <fullName evidence="7">HlyD family secretion protein</fullName>
    </submittedName>
</protein>
<evidence type="ECO:0000313" key="8">
    <source>
        <dbReference type="Proteomes" id="UP001500074"/>
    </source>
</evidence>
<keyword evidence="8" id="KW-1185">Reference proteome</keyword>
<dbReference type="RefSeq" id="WP_031384158.1">
    <property type="nucleotide sequence ID" value="NZ_BAABKI010000017.1"/>
</dbReference>
<feature type="domain" description="Multidrug resistance protein MdtA-like barrel-sandwich hybrid" evidence="5">
    <location>
        <begin position="56"/>
        <end position="277"/>
    </location>
</feature>
<comment type="similarity">
    <text evidence="2">Belongs to the membrane fusion protein (MFP) (TC 8.A.1) family.</text>
</comment>
<feature type="coiled-coil region" evidence="4">
    <location>
        <begin position="98"/>
        <end position="125"/>
    </location>
</feature>
<organism evidence="7 8">
    <name type="scientific">Modicisalibacter zincidurans</name>
    <dbReference type="NCBI Taxonomy" id="1178777"/>
    <lineage>
        <taxon>Bacteria</taxon>
        <taxon>Pseudomonadati</taxon>
        <taxon>Pseudomonadota</taxon>
        <taxon>Gammaproteobacteria</taxon>
        <taxon>Oceanospirillales</taxon>
        <taxon>Halomonadaceae</taxon>
        <taxon>Modicisalibacter</taxon>
    </lineage>
</organism>
<evidence type="ECO:0000259" key="6">
    <source>
        <dbReference type="Pfam" id="PF25954"/>
    </source>
</evidence>
<evidence type="ECO:0000256" key="2">
    <source>
        <dbReference type="ARBA" id="ARBA00009477"/>
    </source>
</evidence>
<sequence length="388" mass="42320">MTSSSTNPLRRFTTKAKYQLAGLAIVLILVLLWGAQAIYYGLSHVSAQDARVMASQVTVSSRLSGWVTGFSITEGDRLAKGDTVARLYSEPDAQELAMRKASVAAMQARRDYEQARLELAEKQFQGGLNIAAQQLESFKAAEAAAKARLVQARKDYQRSDALLDKRSISQQQRDENYYAYLAAQAEYRQAQQQVAVGQAQSDNAHVGFLNGAQMPLPNPSVLRIQLRIADQELAQAQAKLEQEKLRIADLQVPSPIDGVVNKTLIDEGEYVSAGQPILMMHDPDKLWVEANIKETDIGELRVGQPVAISVDAYPDATFAGHVSVIGRAATSQFALLPNPNPSGNFTKITQRIPVRIALDDGPIELIGPGMMVEANIDVSDAKPRQHAG</sequence>
<dbReference type="InterPro" id="IPR050465">
    <property type="entry name" value="UPF0194_transport"/>
</dbReference>
<accession>A0ABP9RAZ6</accession>
<dbReference type="Proteomes" id="UP001500074">
    <property type="component" value="Unassembled WGS sequence"/>
</dbReference>
<dbReference type="PRINTS" id="PR01490">
    <property type="entry name" value="RTXTOXIND"/>
</dbReference>
<evidence type="ECO:0000256" key="4">
    <source>
        <dbReference type="SAM" id="Coils"/>
    </source>
</evidence>
<dbReference type="InterPro" id="IPR058625">
    <property type="entry name" value="MdtA-like_BSH"/>
</dbReference>
<dbReference type="Gene3D" id="1.10.287.470">
    <property type="entry name" value="Helix hairpin bin"/>
    <property type="match status" value="2"/>
</dbReference>
<dbReference type="PANTHER" id="PTHR32347:SF23">
    <property type="entry name" value="BLL5650 PROTEIN"/>
    <property type="match status" value="1"/>
</dbReference>
<comment type="subcellular location">
    <subcellularLocation>
        <location evidence="1">Cell envelope</location>
    </subcellularLocation>
</comment>
<feature type="domain" description="CusB-like beta-barrel" evidence="6">
    <location>
        <begin position="285"/>
        <end position="325"/>
    </location>
</feature>
<name>A0ABP9RAZ6_9GAMM</name>
<keyword evidence="3 4" id="KW-0175">Coiled coil</keyword>
<dbReference type="Pfam" id="PF25954">
    <property type="entry name" value="Beta-barrel_RND_2"/>
    <property type="match status" value="1"/>
</dbReference>
<comment type="caution">
    <text evidence="7">The sequence shown here is derived from an EMBL/GenBank/DDBJ whole genome shotgun (WGS) entry which is preliminary data.</text>
</comment>
<dbReference type="InterPro" id="IPR058792">
    <property type="entry name" value="Beta-barrel_RND_2"/>
</dbReference>